<proteinExistence type="predicted"/>
<protein>
    <submittedName>
        <fullName evidence="4">1-acyl-sn-glycerol-3-phosphate acyltransferase</fullName>
    </submittedName>
</protein>
<organism evidence="4 5">
    <name type="scientific">Flaviflexus equikiangi</name>
    <dbReference type="NCBI Taxonomy" id="2758573"/>
    <lineage>
        <taxon>Bacteria</taxon>
        <taxon>Bacillati</taxon>
        <taxon>Actinomycetota</taxon>
        <taxon>Actinomycetes</taxon>
        <taxon>Actinomycetales</taxon>
        <taxon>Actinomycetaceae</taxon>
        <taxon>Flaviflexus</taxon>
    </lineage>
</organism>
<dbReference type="Proteomes" id="UP000705983">
    <property type="component" value="Unassembled WGS sequence"/>
</dbReference>
<evidence type="ECO:0000313" key="5">
    <source>
        <dbReference type="Proteomes" id="UP000705983"/>
    </source>
</evidence>
<name>A0ABS2TDZ1_9ACTO</name>
<accession>A0ABS2TDZ1</accession>
<sequence>MNRHESRVMPRAMRILSGPVIAFTRSIQRLDVRGADNIPAGPVIFVSNHTSHLDGFVVAVSIYEAGVPPRFVAKKELFRGPLGAFLRLIQQIEIDRDQPGGAIEHLATVLDRGDSLIIFPEGTFTHDPAGWPMRGKTGIARLAELRPDVPIIPVAHWGNERLIHQWTGRIRFSRILRRSEHVIVSFGPPLALSGDTYQEQADSVMTALAYEVARLRDELGRPMGEPPAQRYVPTVLHRHLRQASRRKFSRQADR</sequence>
<dbReference type="RefSeq" id="WP_187996263.1">
    <property type="nucleotide sequence ID" value="NZ_JACEXG010000002.1"/>
</dbReference>
<dbReference type="PANTHER" id="PTHR10434">
    <property type="entry name" value="1-ACYL-SN-GLYCEROL-3-PHOSPHATE ACYLTRANSFERASE"/>
    <property type="match status" value="1"/>
</dbReference>
<keyword evidence="1" id="KW-0808">Transferase</keyword>
<evidence type="ECO:0000256" key="1">
    <source>
        <dbReference type="ARBA" id="ARBA00022679"/>
    </source>
</evidence>
<gene>
    <name evidence="4" type="ORF">JVW63_04030</name>
</gene>
<evidence type="ECO:0000256" key="2">
    <source>
        <dbReference type="ARBA" id="ARBA00023315"/>
    </source>
</evidence>
<evidence type="ECO:0000259" key="3">
    <source>
        <dbReference type="SMART" id="SM00563"/>
    </source>
</evidence>
<dbReference type="EMBL" id="JAFFJS010000002">
    <property type="protein sequence ID" value="MBM9432870.1"/>
    <property type="molecule type" value="Genomic_DNA"/>
</dbReference>
<dbReference type="PANTHER" id="PTHR10434:SF11">
    <property type="entry name" value="1-ACYL-SN-GLYCEROL-3-PHOSPHATE ACYLTRANSFERASE"/>
    <property type="match status" value="1"/>
</dbReference>
<comment type="caution">
    <text evidence="4">The sequence shown here is derived from an EMBL/GenBank/DDBJ whole genome shotgun (WGS) entry which is preliminary data.</text>
</comment>
<dbReference type="GO" id="GO:0016746">
    <property type="term" value="F:acyltransferase activity"/>
    <property type="evidence" value="ECO:0007669"/>
    <property type="project" value="UniProtKB-KW"/>
</dbReference>
<evidence type="ECO:0000313" key="4">
    <source>
        <dbReference type="EMBL" id="MBM9432870.1"/>
    </source>
</evidence>
<reference evidence="5" key="1">
    <citation type="submission" date="2021-02" db="EMBL/GenBank/DDBJ databases">
        <title>Leucobacter sp. CX169.</title>
        <authorList>
            <person name="Cheng Y."/>
        </authorList>
    </citation>
    <scope>NUCLEOTIDE SEQUENCE [LARGE SCALE GENOMIC DNA]</scope>
    <source>
        <strain evidence="5">JY899</strain>
    </source>
</reference>
<keyword evidence="5" id="KW-1185">Reference proteome</keyword>
<dbReference type="InterPro" id="IPR002123">
    <property type="entry name" value="Plipid/glycerol_acylTrfase"/>
</dbReference>
<dbReference type="Pfam" id="PF01553">
    <property type="entry name" value="Acyltransferase"/>
    <property type="match status" value="1"/>
</dbReference>
<keyword evidence="2 4" id="KW-0012">Acyltransferase</keyword>
<feature type="domain" description="Phospholipid/glycerol acyltransferase" evidence="3">
    <location>
        <begin position="43"/>
        <end position="159"/>
    </location>
</feature>
<dbReference type="CDD" id="cd07989">
    <property type="entry name" value="LPLAT_AGPAT-like"/>
    <property type="match status" value="1"/>
</dbReference>
<dbReference type="SUPFAM" id="SSF69593">
    <property type="entry name" value="Glycerol-3-phosphate (1)-acyltransferase"/>
    <property type="match status" value="1"/>
</dbReference>
<dbReference type="SMART" id="SM00563">
    <property type="entry name" value="PlsC"/>
    <property type="match status" value="1"/>
</dbReference>